<evidence type="ECO:0000313" key="4">
    <source>
        <dbReference type="EMBL" id="TKJ42616.1"/>
    </source>
</evidence>
<dbReference type="Proteomes" id="UP000317778">
    <property type="component" value="Unassembled WGS sequence"/>
</dbReference>
<dbReference type="PANTHER" id="PTHR10434:SF11">
    <property type="entry name" value="1-ACYL-SN-GLYCEROL-3-PHOSPHATE ACYLTRANSFERASE"/>
    <property type="match status" value="1"/>
</dbReference>
<dbReference type="SMART" id="SM00563">
    <property type="entry name" value="PlsC"/>
    <property type="match status" value="1"/>
</dbReference>
<proteinExistence type="predicted"/>
<dbReference type="SUPFAM" id="SSF69593">
    <property type="entry name" value="Glycerol-3-phosphate (1)-acyltransferase"/>
    <property type="match status" value="1"/>
</dbReference>
<keyword evidence="2" id="KW-0012">Acyltransferase</keyword>
<organism evidence="4 5">
    <name type="scientific">candidate division TA06 bacterium B3_TA06</name>
    <dbReference type="NCBI Taxonomy" id="2012487"/>
    <lineage>
        <taxon>Bacteria</taxon>
        <taxon>Bacteria division TA06</taxon>
    </lineage>
</organism>
<dbReference type="InterPro" id="IPR002123">
    <property type="entry name" value="Plipid/glycerol_acylTrfase"/>
</dbReference>
<feature type="domain" description="Phospholipid/glycerol acyltransferase" evidence="3">
    <location>
        <begin position="36"/>
        <end position="150"/>
    </location>
</feature>
<reference evidence="4 5" key="1">
    <citation type="submission" date="2017-06" db="EMBL/GenBank/DDBJ databases">
        <title>Novel microbial phyla capable of carbon fixation and sulfur reduction in deep-sea sediments.</title>
        <authorList>
            <person name="Huang J."/>
            <person name="Baker B."/>
            <person name="Wang Y."/>
        </authorList>
    </citation>
    <scope>NUCLEOTIDE SEQUENCE [LARGE SCALE GENOMIC DNA]</scope>
    <source>
        <strain evidence="4">B3_TA06</strain>
    </source>
</reference>
<evidence type="ECO:0000313" key="5">
    <source>
        <dbReference type="Proteomes" id="UP000317778"/>
    </source>
</evidence>
<evidence type="ECO:0000259" key="3">
    <source>
        <dbReference type="SMART" id="SM00563"/>
    </source>
</evidence>
<accession>A0A532V5Y0</accession>
<dbReference type="AlphaFoldDB" id="A0A532V5Y0"/>
<dbReference type="PANTHER" id="PTHR10434">
    <property type="entry name" value="1-ACYL-SN-GLYCEROL-3-PHOSPHATE ACYLTRANSFERASE"/>
    <property type="match status" value="1"/>
</dbReference>
<dbReference type="Pfam" id="PF01553">
    <property type="entry name" value="Acyltransferase"/>
    <property type="match status" value="1"/>
</dbReference>
<sequence>MRLRWMIGWSIVGPTLRFLFGVRVHGRSYVPRKGAVLIASNHMNFIDPPLVGHAAGRECFFLAKEELFAQSRFFRWLIAYFNAIPIKRGKAFDMHLFKEAYRLIKKKQAIILFPEGTRSLNGTFLPFKSGVGMLALRYKIPVVPAYIKNTHRPWLDWLTRRSMVEVFFAEPIYPEGPSKDKEAYEEFTLRIEREVHRLADIAHGRVNSKRIGQAASKAPLKPVNTENQTLSARKKADWDIQVNL</sequence>
<evidence type="ECO:0000256" key="2">
    <source>
        <dbReference type="ARBA" id="ARBA00023315"/>
    </source>
</evidence>
<evidence type="ECO:0000256" key="1">
    <source>
        <dbReference type="ARBA" id="ARBA00022679"/>
    </source>
</evidence>
<keyword evidence="1" id="KW-0808">Transferase</keyword>
<protein>
    <recommendedName>
        <fullName evidence="3">Phospholipid/glycerol acyltransferase domain-containing protein</fullName>
    </recommendedName>
</protein>
<comment type="caution">
    <text evidence="4">The sequence shown here is derived from an EMBL/GenBank/DDBJ whole genome shotgun (WGS) entry which is preliminary data.</text>
</comment>
<gene>
    <name evidence="4" type="ORF">CEE36_06865</name>
</gene>
<dbReference type="GO" id="GO:0003841">
    <property type="term" value="F:1-acylglycerol-3-phosphate O-acyltransferase activity"/>
    <property type="evidence" value="ECO:0007669"/>
    <property type="project" value="TreeGrafter"/>
</dbReference>
<name>A0A532V5Y0_UNCT6</name>
<dbReference type="GO" id="GO:0006654">
    <property type="term" value="P:phosphatidic acid biosynthetic process"/>
    <property type="evidence" value="ECO:0007669"/>
    <property type="project" value="TreeGrafter"/>
</dbReference>
<dbReference type="EMBL" id="NJBO01000010">
    <property type="protein sequence ID" value="TKJ42616.1"/>
    <property type="molecule type" value="Genomic_DNA"/>
</dbReference>
<dbReference type="CDD" id="cd07989">
    <property type="entry name" value="LPLAT_AGPAT-like"/>
    <property type="match status" value="1"/>
</dbReference>